<feature type="region of interest" description="Disordered" evidence="1">
    <location>
        <begin position="1"/>
        <end position="53"/>
    </location>
</feature>
<name>A0AAE3G020_9EURY</name>
<keyword evidence="3" id="KW-1185">Reference proteome</keyword>
<accession>A0AAE3G020</accession>
<evidence type="ECO:0000256" key="1">
    <source>
        <dbReference type="SAM" id="MobiDB-lite"/>
    </source>
</evidence>
<reference evidence="2" key="1">
    <citation type="journal article" date="2022" name="Syst. Appl. Microbiol.">
        <title>Natronocalculus amylovorans gen. nov., sp. nov., and Natranaeroarchaeum aerophilus sp. nov., dominant culturable amylolytic natronoarchaea from hypersaline soda lakes in southwestern Siberia.</title>
        <authorList>
            <person name="Sorokin D.Y."/>
            <person name="Elcheninov A.G."/>
            <person name="Khizhniak T.V."/>
            <person name="Koenen M."/>
            <person name="Bale N.J."/>
            <person name="Damste J.S.S."/>
            <person name="Kublanov I.V."/>
        </authorList>
    </citation>
    <scope>NUCLEOTIDE SEQUENCE</scope>
    <source>
        <strain evidence="2">AArc-St2</strain>
    </source>
</reference>
<protein>
    <submittedName>
        <fullName evidence="2">Uncharacterized protein</fullName>
    </submittedName>
</protein>
<evidence type="ECO:0000313" key="3">
    <source>
        <dbReference type="Proteomes" id="UP001203207"/>
    </source>
</evidence>
<dbReference type="AlphaFoldDB" id="A0AAE3G020"/>
<proteinExistence type="predicted"/>
<dbReference type="EMBL" id="JAKRVX010000012">
    <property type="protein sequence ID" value="MCL9818484.1"/>
    <property type="molecule type" value="Genomic_DNA"/>
</dbReference>
<reference evidence="2" key="2">
    <citation type="submission" date="2022-02" db="EMBL/GenBank/DDBJ databases">
        <authorList>
            <person name="Elcheninov A.G."/>
            <person name="Sorokin D.Y."/>
            <person name="Kublanov I.V."/>
        </authorList>
    </citation>
    <scope>NUCLEOTIDE SEQUENCE</scope>
    <source>
        <strain evidence="2">AArc-St2</strain>
    </source>
</reference>
<organism evidence="2 3">
    <name type="scientific">Natronocalculus amylovorans</name>
    <dbReference type="NCBI Taxonomy" id="2917812"/>
    <lineage>
        <taxon>Archaea</taxon>
        <taxon>Methanobacteriati</taxon>
        <taxon>Methanobacteriota</taxon>
        <taxon>Stenosarchaea group</taxon>
        <taxon>Halobacteria</taxon>
        <taxon>Halobacteriales</taxon>
        <taxon>Haloferacaceae</taxon>
        <taxon>Natronocalculus</taxon>
    </lineage>
</organism>
<dbReference type="RefSeq" id="WP_250586222.1">
    <property type="nucleotide sequence ID" value="NZ_JAKRVX010000012.1"/>
</dbReference>
<sequence length="212" mass="24055">MASRQGGPSVDEMLGIDSLPEPEAYAATVQRSTVEPQSPARRRTPQDPPIRDPALYAQTDHFHDRLRQQGRYITLERVAEAIEYGQLRWNTQDGWRFALTEAGVEYIVVVTDTETRSPVVVTGWTQLACEETARASDRWTENDLETIQLRTDLSTNRETQIPEQIRPRIVTHPFRVGGHRIITGPGEADVRCVDCASKFRSKEELCSSYCPR</sequence>
<evidence type="ECO:0000313" key="2">
    <source>
        <dbReference type="EMBL" id="MCL9818484.1"/>
    </source>
</evidence>
<gene>
    <name evidence="2" type="ORF">AArcSt2_16220</name>
</gene>
<dbReference type="Proteomes" id="UP001203207">
    <property type="component" value="Unassembled WGS sequence"/>
</dbReference>
<comment type="caution">
    <text evidence="2">The sequence shown here is derived from an EMBL/GenBank/DDBJ whole genome shotgun (WGS) entry which is preliminary data.</text>
</comment>